<feature type="non-terminal residue" evidence="1">
    <location>
        <position position="1"/>
    </location>
</feature>
<dbReference type="InterPro" id="IPR011049">
    <property type="entry name" value="Serralysin-like_metalloprot_C"/>
</dbReference>
<dbReference type="Gene3D" id="2.150.10.10">
    <property type="entry name" value="Serralysin-like metalloprotease, C-terminal"/>
    <property type="match status" value="1"/>
</dbReference>
<sequence>GIGFQALTLQTAANQNVAIGYTAGAALTDGEQNTFVGSNAASSGTITGDKNVAMGYQAGNSLTSGEQNVALGASALSNIAGGDDNVGIGYQAGVNCTGDANVFVGREAGRTSASANSQTCVGWRAGYSVTGAGNTLIGYHAGTDTIALTTGTYNVCIGQNTRTSANNAEKQIVIGYDFAGNGDNKINMGSSSGYVWNSYTVNNTWTQVSDRRLKKNIEIDTLGLEFIN</sequence>
<reference evidence="1" key="1">
    <citation type="submission" date="2018-05" db="EMBL/GenBank/DDBJ databases">
        <authorList>
            <person name="Lanie J.A."/>
            <person name="Ng W.-L."/>
            <person name="Kazmierczak K.M."/>
            <person name="Andrzejewski T.M."/>
            <person name="Davidsen T.M."/>
            <person name="Wayne K.J."/>
            <person name="Tettelin H."/>
            <person name="Glass J.I."/>
            <person name="Rusch D."/>
            <person name="Podicherti R."/>
            <person name="Tsui H.-C.T."/>
            <person name="Winkler M.E."/>
        </authorList>
    </citation>
    <scope>NUCLEOTIDE SEQUENCE</scope>
</reference>
<gene>
    <name evidence="1" type="ORF">METZ01_LOCUS515855</name>
</gene>
<dbReference type="EMBL" id="UINC01230745">
    <property type="protein sequence ID" value="SVE63001.1"/>
    <property type="molecule type" value="Genomic_DNA"/>
</dbReference>
<accession>A0A383F1Z1</accession>
<proteinExistence type="predicted"/>
<evidence type="ECO:0000313" key="1">
    <source>
        <dbReference type="EMBL" id="SVE63001.1"/>
    </source>
</evidence>
<evidence type="ECO:0008006" key="2">
    <source>
        <dbReference type="Google" id="ProtNLM"/>
    </source>
</evidence>
<name>A0A383F1Z1_9ZZZZ</name>
<feature type="non-terminal residue" evidence="1">
    <location>
        <position position="228"/>
    </location>
</feature>
<dbReference type="AlphaFoldDB" id="A0A383F1Z1"/>
<protein>
    <recommendedName>
        <fullName evidence="2">Trimeric autotransporter adhesin YadA-like head domain-containing protein</fullName>
    </recommendedName>
</protein>
<organism evidence="1">
    <name type="scientific">marine metagenome</name>
    <dbReference type="NCBI Taxonomy" id="408172"/>
    <lineage>
        <taxon>unclassified sequences</taxon>
        <taxon>metagenomes</taxon>
        <taxon>ecological metagenomes</taxon>
    </lineage>
</organism>